<keyword evidence="2" id="KW-1185">Reference proteome</keyword>
<sequence>MEETPPLHPAKDGATVGLFWVSADGVYVGAPATAPAPNMVLTTAGPRVTGPHPREWTWSDLAGLEVTEVPTRSAPQRWATHAATFVAAALDAWVPSSPTEMTASVIAPDGTYRTPVYSSASVAYSPREVALSRRLLSDFTQGTATPAVMTEWWERTRPTKILRSREREAVLELWLTRP</sequence>
<gene>
    <name evidence="1" type="ORF">PO587_36125</name>
</gene>
<protein>
    <submittedName>
        <fullName evidence="1">Uncharacterized protein</fullName>
    </submittedName>
</protein>
<accession>A0ABT5G5K8</accession>
<proteinExistence type="predicted"/>
<organism evidence="1 2">
    <name type="scientific">Streptomyces gilvifuscus</name>
    <dbReference type="NCBI Taxonomy" id="1550617"/>
    <lineage>
        <taxon>Bacteria</taxon>
        <taxon>Bacillati</taxon>
        <taxon>Actinomycetota</taxon>
        <taxon>Actinomycetes</taxon>
        <taxon>Kitasatosporales</taxon>
        <taxon>Streptomycetaceae</taxon>
        <taxon>Streptomyces</taxon>
    </lineage>
</organism>
<evidence type="ECO:0000313" key="2">
    <source>
        <dbReference type="Proteomes" id="UP001221328"/>
    </source>
</evidence>
<dbReference type="Proteomes" id="UP001221328">
    <property type="component" value="Unassembled WGS sequence"/>
</dbReference>
<name>A0ABT5G5K8_9ACTN</name>
<evidence type="ECO:0000313" key="1">
    <source>
        <dbReference type="EMBL" id="MDC2959867.1"/>
    </source>
</evidence>
<reference evidence="1 2" key="1">
    <citation type="journal article" date="2015" name="Int. J. Syst. Evol. Microbiol.">
        <title>Streptomyces gilvifuscus sp. nov., an actinomycete that produces antibacterial compounds isolated from soil.</title>
        <authorList>
            <person name="Nguyen T.M."/>
            <person name="Kim J."/>
        </authorList>
    </citation>
    <scope>NUCLEOTIDE SEQUENCE [LARGE SCALE GENOMIC DNA]</scope>
    <source>
        <strain evidence="1 2">T113</strain>
    </source>
</reference>
<dbReference type="RefSeq" id="WP_272178139.1">
    <property type="nucleotide sequence ID" value="NZ_JAQOSK010000018.1"/>
</dbReference>
<comment type="caution">
    <text evidence="1">The sequence shown here is derived from an EMBL/GenBank/DDBJ whole genome shotgun (WGS) entry which is preliminary data.</text>
</comment>
<dbReference type="EMBL" id="JAQOSK010000018">
    <property type="protein sequence ID" value="MDC2959867.1"/>
    <property type="molecule type" value="Genomic_DNA"/>
</dbReference>